<reference evidence="2" key="1">
    <citation type="journal article" date="2012" name="Proc. Natl. Acad. Sci. U.S.A.">
        <title>Antigenic diversity is generated by distinct evolutionary mechanisms in African trypanosome species.</title>
        <authorList>
            <person name="Jackson A.P."/>
            <person name="Berry A."/>
            <person name="Aslett M."/>
            <person name="Allison H.C."/>
            <person name="Burton P."/>
            <person name="Vavrova-Anderson J."/>
            <person name="Brown R."/>
            <person name="Browne H."/>
            <person name="Corton N."/>
            <person name="Hauser H."/>
            <person name="Gamble J."/>
            <person name="Gilderthorp R."/>
            <person name="Marcello L."/>
            <person name="McQuillan J."/>
            <person name="Otto T.D."/>
            <person name="Quail M.A."/>
            <person name="Sanders M.J."/>
            <person name="van Tonder A."/>
            <person name="Ginger M.L."/>
            <person name="Field M.C."/>
            <person name="Barry J.D."/>
            <person name="Hertz-Fowler C."/>
            <person name="Berriman M."/>
        </authorList>
    </citation>
    <scope>NUCLEOTIDE SEQUENCE</scope>
    <source>
        <strain evidence="2">IL3000</strain>
    </source>
</reference>
<dbReference type="VEuPathDB" id="TriTrypDB:TcIL3000_10_9950"/>
<keyword evidence="1" id="KW-0175">Coiled coil</keyword>
<dbReference type="EMBL" id="HE575323">
    <property type="protein sequence ID" value="CCC94217.1"/>
    <property type="molecule type" value="Genomic_DNA"/>
</dbReference>
<organism evidence="2">
    <name type="scientific">Trypanosoma congolense (strain IL3000)</name>
    <dbReference type="NCBI Taxonomy" id="1068625"/>
    <lineage>
        <taxon>Eukaryota</taxon>
        <taxon>Discoba</taxon>
        <taxon>Euglenozoa</taxon>
        <taxon>Kinetoplastea</taxon>
        <taxon>Metakinetoplastina</taxon>
        <taxon>Trypanosomatida</taxon>
        <taxon>Trypanosomatidae</taxon>
        <taxon>Trypanosoma</taxon>
        <taxon>Nannomonas</taxon>
    </lineage>
</organism>
<evidence type="ECO:0000313" key="2">
    <source>
        <dbReference type="EMBL" id="CCC94217.1"/>
    </source>
</evidence>
<proteinExistence type="predicted"/>
<accession>G0UXV0</accession>
<evidence type="ECO:0000256" key="1">
    <source>
        <dbReference type="SAM" id="Coils"/>
    </source>
</evidence>
<protein>
    <submittedName>
        <fullName evidence="2">Uncharacterized protein</fullName>
    </submittedName>
</protein>
<feature type="coiled-coil region" evidence="1">
    <location>
        <begin position="3"/>
        <end position="75"/>
    </location>
</feature>
<dbReference type="AlphaFoldDB" id="G0UXV0"/>
<name>G0UXV0_TRYCI</name>
<sequence>MSLEALEDENKLLRAKLEVLSEELKRRNTECSNLRDELLILREVKREYDSQCDLITELKAELEHARECRASLESKVKAMTHTKQDDEHRAHMALVRAGLSGDEKARTGAVLPLPKWKEHPPPAGSIMGASGGLPVVCKSSDISSLGFAPVERPSDFLNSIGSQFQVTPCVTQRQNCGDEEEVCRLMAMAREEAMMDIKYAEVSDSEERDLIERFEALRRWKPR</sequence>
<gene>
    <name evidence="2" type="ORF">TCIL3000_10_9950</name>
</gene>